<sequence>MIDMKAFEPIAIDHPAGLSARKKSLSGGPAQGKTLRVWIGMLMPFNTARDTQPFLVLERAPLRI</sequence>
<gene>
    <name evidence="1" type="ORF">LMG28140_02189</name>
</gene>
<organism evidence="1 2">
    <name type="scientific">Paraburkholderia metrosideri</name>
    <dbReference type="NCBI Taxonomy" id="580937"/>
    <lineage>
        <taxon>Bacteria</taxon>
        <taxon>Pseudomonadati</taxon>
        <taxon>Pseudomonadota</taxon>
        <taxon>Betaproteobacteria</taxon>
        <taxon>Burkholderiales</taxon>
        <taxon>Burkholderiaceae</taxon>
        <taxon>Paraburkholderia</taxon>
    </lineage>
</organism>
<dbReference type="EMBL" id="CAJHCP010000004">
    <property type="protein sequence ID" value="CAD6528782.1"/>
    <property type="molecule type" value="Genomic_DNA"/>
</dbReference>
<dbReference type="RefSeq" id="WP_201642283.1">
    <property type="nucleotide sequence ID" value="NZ_CAJHCP010000004.1"/>
</dbReference>
<evidence type="ECO:0000313" key="1">
    <source>
        <dbReference type="EMBL" id="CAD6528782.1"/>
    </source>
</evidence>
<evidence type="ECO:0008006" key="3">
    <source>
        <dbReference type="Google" id="ProtNLM"/>
    </source>
</evidence>
<keyword evidence="2" id="KW-1185">Reference proteome</keyword>
<accession>A0ABN7HNS0</accession>
<reference evidence="1 2" key="1">
    <citation type="submission" date="2020-10" db="EMBL/GenBank/DDBJ databases">
        <authorList>
            <person name="Peeters C."/>
        </authorList>
    </citation>
    <scope>NUCLEOTIDE SEQUENCE [LARGE SCALE GENOMIC DNA]</scope>
    <source>
        <strain evidence="1 2">LMG 28140</strain>
    </source>
</reference>
<comment type="caution">
    <text evidence="1">The sequence shown here is derived from an EMBL/GenBank/DDBJ whole genome shotgun (WGS) entry which is preliminary data.</text>
</comment>
<proteinExistence type="predicted"/>
<evidence type="ECO:0000313" key="2">
    <source>
        <dbReference type="Proteomes" id="UP000598032"/>
    </source>
</evidence>
<protein>
    <recommendedName>
        <fullName evidence="3">Transposase</fullName>
    </recommendedName>
</protein>
<name>A0ABN7HNS0_9BURK</name>
<dbReference type="Proteomes" id="UP000598032">
    <property type="component" value="Unassembled WGS sequence"/>
</dbReference>